<organism evidence="3 4">
    <name type="scientific">Massilia agilis</name>
    <dbReference type="NCBI Taxonomy" id="1811226"/>
    <lineage>
        <taxon>Bacteria</taxon>
        <taxon>Pseudomonadati</taxon>
        <taxon>Pseudomonadota</taxon>
        <taxon>Betaproteobacteria</taxon>
        <taxon>Burkholderiales</taxon>
        <taxon>Oxalobacteraceae</taxon>
        <taxon>Telluria group</taxon>
        <taxon>Massilia</taxon>
    </lineage>
</organism>
<dbReference type="RefSeq" id="WP_258820852.1">
    <property type="nucleotide sequence ID" value="NZ_JANUHB010000001.1"/>
</dbReference>
<evidence type="ECO:0000313" key="4">
    <source>
        <dbReference type="Proteomes" id="UP001206126"/>
    </source>
</evidence>
<evidence type="ECO:0000259" key="2">
    <source>
        <dbReference type="Pfam" id="PF07589"/>
    </source>
</evidence>
<evidence type="ECO:0000313" key="3">
    <source>
        <dbReference type="EMBL" id="MCS0807069.1"/>
    </source>
</evidence>
<dbReference type="NCBIfam" id="TIGR02595">
    <property type="entry name" value="PEP_CTERM"/>
    <property type="match status" value="1"/>
</dbReference>
<evidence type="ECO:0000256" key="1">
    <source>
        <dbReference type="SAM" id="SignalP"/>
    </source>
</evidence>
<reference evidence="3 4" key="1">
    <citation type="submission" date="2022-08" db="EMBL/GenBank/DDBJ databases">
        <title>Reclassification of Massilia species as members of the genera Telluria, Duganella, Pseudoduganella, Mokoshia gen. nov. and Zemynaea gen. nov. using orthogonal and non-orthogonal genome-based approaches.</title>
        <authorList>
            <person name="Bowman J.P."/>
        </authorList>
    </citation>
    <scope>NUCLEOTIDE SEQUENCE [LARGE SCALE GENOMIC DNA]</scope>
    <source>
        <strain evidence="3 4">JCM 31605</strain>
    </source>
</reference>
<comment type="caution">
    <text evidence="3">The sequence shown here is derived from an EMBL/GenBank/DDBJ whole genome shotgun (WGS) entry which is preliminary data.</text>
</comment>
<keyword evidence="4" id="KW-1185">Reference proteome</keyword>
<dbReference type="EMBL" id="JANUHB010000001">
    <property type="protein sequence ID" value="MCS0807069.1"/>
    <property type="molecule type" value="Genomic_DNA"/>
</dbReference>
<dbReference type="Proteomes" id="UP001206126">
    <property type="component" value="Unassembled WGS sequence"/>
</dbReference>
<feature type="domain" description="Ice-binding protein C-terminal" evidence="2">
    <location>
        <begin position="339"/>
        <end position="361"/>
    </location>
</feature>
<name>A0ABT2D6X8_9BURK</name>
<dbReference type="InterPro" id="IPR013424">
    <property type="entry name" value="Ice-binding_C"/>
</dbReference>
<feature type="chain" id="PRO_5046428524" evidence="1">
    <location>
        <begin position="25"/>
        <end position="368"/>
    </location>
</feature>
<dbReference type="NCBIfam" id="TIGR02913">
    <property type="entry name" value="HAF_rpt"/>
    <property type="match status" value="3"/>
</dbReference>
<feature type="signal peptide" evidence="1">
    <location>
        <begin position="1"/>
        <end position="24"/>
    </location>
</feature>
<accession>A0ABT2D6X8</accession>
<protein>
    <submittedName>
        <fullName evidence="3">PEP-CTERM sorting domain-containing protein</fullName>
    </submittedName>
</protein>
<keyword evidence="1" id="KW-0732">Signal</keyword>
<gene>
    <name evidence="3" type="ORF">NX774_03935</name>
</gene>
<sequence>MIPRKPFLAAALALLAAAPLAAFADPQYTVTFVPPGFEPGPFDPMNNAGRVVGTYQNRAAIWDGSGLLTLNVPPGTGSGINDHLDVTGRVFSTNTAYALIGGNYVDIHATLPSLYYTSEGYSINNRGSVAGIADPFVDEAVRGFLYRNGHSELVPTLGGDFSFALNVNNHDAVVGYASNGQGSVNDPFYHAIIYQDGTVQDLGTLGTGERSLGYDINDCGQAVGWSSIGPDDSAIHPFLFQDGKMIDLGTLGSGYGQAHAINNLGLIVGESGATVESPLTAFLYIDHKMIDLNAITTLPAGWHLATASDINDQGQILAIACNGPNSEDCTSVRLDLVSAVPEPSAAALLAAGLALVACRRRRVRRARA</sequence>
<proteinExistence type="predicted"/>
<dbReference type="InterPro" id="IPR014262">
    <property type="entry name" value="HAF_rpt"/>
</dbReference>
<dbReference type="Pfam" id="PF07589">
    <property type="entry name" value="PEP-CTERM"/>
    <property type="match status" value="1"/>
</dbReference>